<dbReference type="InterPro" id="IPR044730">
    <property type="entry name" value="RNase_H-like_dom_plant"/>
</dbReference>
<comment type="caution">
    <text evidence="2">The sequence shown here is derived from an EMBL/GenBank/DDBJ whole genome shotgun (WGS) entry which is preliminary data.</text>
</comment>
<feature type="domain" description="RNase H type-1" evidence="1">
    <location>
        <begin position="166"/>
        <end position="240"/>
    </location>
</feature>
<dbReference type="InterPro" id="IPR012337">
    <property type="entry name" value="RNaseH-like_sf"/>
</dbReference>
<accession>A0A9Q1KV92</accession>
<evidence type="ECO:0000313" key="2">
    <source>
        <dbReference type="EMBL" id="KAJ8451541.1"/>
    </source>
</evidence>
<dbReference type="SUPFAM" id="SSF53098">
    <property type="entry name" value="Ribonuclease H-like"/>
    <property type="match status" value="1"/>
</dbReference>
<dbReference type="PANTHER" id="PTHR47074:SF21">
    <property type="entry name" value="RNASE H TYPE-1 DOMAIN-CONTAINING PROTEIN"/>
    <property type="match status" value="1"/>
</dbReference>
<dbReference type="PANTHER" id="PTHR47074">
    <property type="entry name" value="BNAC02G40300D PROTEIN"/>
    <property type="match status" value="1"/>
</dbReference>
<sequence>MAVHLGPRSPPTDKALHLASLQGPSCGNIAMRIPGFNMQCTICGHPEETDLHALFECPLSTSIWEGSELRPESWSSRFRCPLDCFLEAKKKLSQEEVGDFVAILWEIWNARNRFIFKTPDRNFGVLSKRAISFVRSYRESVEHDRPKGDSAPSLWQPPASGTYKLNFDGGCVGERGWGWGFVIRNSNGDVVMSGVQFAGPEIEEARACIFGLKQATTAGINSLVIEGDCLALIQKLRNKQDLGLGDSR</sequence>
<name>A0A9Q1KV92_9CARY</name>
<dbReference type="Proteomes" id="UP001153076">
    <property type="component" value="Unassembled WGS sequence"/>
</dbReference>
<evidence type="ECO:0000259" key="1">
    <source>
        <dbReference type="Pfam" id="PF13456"/>
    </source>
</evidence>
<dbReference type="Pfam" id="PF13456">
    <property type="entry name" value="RVT_3"/>
    <property type="match status" value="1"/>
</dbReference>
<gene>
    <name evidence="2" type="ORF">Cgig2_018175</name>
</gene>
<dbReference type="CDD" id="cd06222">
    <property type="entry name" value="RNase_H_like"/>
    <property type="match status" value="1"/>
</dbReference>
<dbReference type="InterPro" id="IPR052929">
    <property type="entry name" value="RNase_H-like_EbsB-rel"/>
</dbReference>
<dbReference type="InterPro" id="IPR036397">
    <property type="entry name" value="RNaseH_sf"/>
</dbReference>
<keyword evidence="3" id="KW-1185">Reference proteome</keyword>
<dbReference type="EMBL" id="JAKOGI010000008">
    <property type="protein sequence ID" value="KAJ8451541.1"/>
    <property type="molecule type" value="Genomic_DNA"/>
</dbReference>
<protein>
    <recommendedName>
        <fullName evidence="1">RNase H type-1 domain-containing protein</fullName>
    </recommendedName>
</protein>
<reference evidence="2" key="1">
    <citation type="submission" date="2022-04" db="EMBL/GenBank/DDBJ databases">
        <title>Carnegiea gigantea Genome sequencing and assembly v2.</title>
        <authorList>
            <person name="Copetti D."/>
            <person name="Sanderson M.J."/>
            <person name="Burquez A."/>
            <person name="Wojciechowski M.F."/>
        </authorList>
    </citation>
    <scope>NUCLEOTIDE SEQUENCE</scope>
    <source>
        <strain evidence="2">SGP5-SGP5p</strain>
        <tissue evidence="2">Aerial part</tissue>
    </source>
</reference>
<evidence type="ECO:0000313" key="3">
    <source>
        <dbReference type="Proteomes" id="UP001153076"/>
    </source>
</evidence>
<dbReference type="GO" id="GO:0004523">
    <property type="term" value="F:RNA-DNA hybrid ribonuclease activity"/>
    <property type="evidence" value="ECO:0007669"/>
    <property type="project" value="InterPro"/>
</dbReference>
<organism evidence="2 3">
    <name type="scientific">Carnegiea gigantea</name>
    <dbReference type="NCBI Taxonomy" id="171969"/>
    <lineage>
        <taxon>Eukaryota</taxon>
        <taxon>Viridiplantae</taxon>
        <taxon>Streptophyta</taxon>
        <taxon>Embryophyta</taxon>
        <taxon>Tracheophyta</taxon>
        <taxon>Spermatophyta</taxon>
        <taxon>Magnoliopsida</taxon>
        <taxon>eudicotyledons</taxon>
        <taxon>Gunneridae</taxon>
        <taxon>Pentapetalae</taxon>
        <taxon>Caryophyllales</taxon>
        <taxon>Cactineae</taxon>
        <taxon>Cactaceae</taxon>
        <taxon>Cactoideae</taxon>
        <taxon>Echinocereeae</taxon>
        <taxon>Carnegiea</taxon>
    </lineage>
</organism>
<dbReference type="AlphaFoldDB" id="A0A9Q1KV92"/>
<dbReference type="OrthoDB" id="1193120at2759"/>
<dbReference type="Gene3D" id="3.30.420.10">
    <property type="entry name" value="Ribonuclease H-like superfamily/Ribonuclease H"/>
    <property type="match status" value="1"/>
</dbReference>
<proteinExistence type="predicted"/>
<dbReference type="InterPro" id="IPR002156">
    <property type="entry name" value="RNaseH_domain"/>
</dbReference>
<dbReference type="GO" id="GO:0003676">
    <property type="term" value="F:nucleic acid binding"/>
    <property type="evidence" value="ECO:0007669"/>
    <property type="project" value="InterPro"/>
</dbReference>